<accession>A0A290Q8J3</accession>
<gene>
    <name evidence="5" type="ORF">CMV30_12755</name>
</gene>
<dbReference type="InterPro" id="IPR000120">
    <property type="entry name" value="Amidase"/>
</dbReference>
<keyword evidence="5" id="KW-0808">Transferase</keyword>
<dbReference type="RefSeq" id="WP_096056394.1">
    <property type="nucleotide sequence ID" value="NZ_CP023344.1"/>
</dbReference>
<proteinExistence type="inferred from homology"/>
<organism evidence="5 6">
    <name type="scientific">Nibricoccus aquaticus</name>
    <dbReference type="NCBI Taxonomy" id="2576891"/>
    <lineage>
        <taxon>Bacteria</taxon>
        <taxon>Pseudomonadati</taxon>
        <taxon>Verrucomicrobiota</taxon>
        <taxon>Opitutia</taxon>
        <taxon>Opitutales</taxon>
        <taxon>Opitutaceae</taxon>
        <taxon>Nibricoccus</taxon>
    </lineage>
</organism>
<dbReference type="InterPro" id="IPR020556">
    <property type="entry name" value="Amidase_CS"/>
</dbReference>
<dbReference type="Gene3D" id="3.90.1300.10">
    <property type="entry name" value="Amidase signature (AS) domain"/>
    <property type="match status" value="1"/>
</dbReference>
<name>A0A290Q8J3_9BACT</name>
<dbReference type="Pfam" id="PF01425">
    <property type="entry name" value="Amidase"/>
    <property type="match status" value="1"/>
</dbReference>
<protein>
    <submittedName>
        <fullName evidence="5">Asp-tRNA(Asn)/Glu-tRNA(Gln) amidotransferase GatCAB subunit A</fullName>
    </submittedName>
</protein>
<dbReference type="AlphaFoldDB" id="A0A290Q8J3"/>
<feature type="region of interest" description="Disordered" evidence="2">
    <location>
        <begin position="499"/>
        <end position="519"/>
    </location>
</feature>
<dbReference type="InterPro" id="IPR023631">
    <property type="entry name" value="Amidase_dom"/>
</dbReference>
<dbReference type="PROSITE" id="PS00571">
    <property type="entry name" value="AMIDASES"/>
    <property type="match status" value="1"/>
</dbReference>
<keyword evidence="3" id="KW-0732">Signal</keyword>
<feature type="domain" description="Amidase" evidence="4">
    <location>
        <begin position="66"/>
        <end position="487"/>
    </location>
</feature>
<dbReference type="Proteomes" id="UP000217265">
    <property type="component" value="Chromosome"/>
</dbReference>
<feature type="chain" id="PRO_5011996126" evidence="3">
    <location>
        <begin position="36"/>
        <end position="519"/>
    </location>
</feature>
<evidence type="ECO:0000256" key="3">
    <source>
        <dbReference type="SAM" id="SignalP"/>
    </source>
</evidence>
<keyword evidence="6" id="KW-1185">Reference proteome</keyword>
<sequence length="519" mass="55367">MHHHATTPQSRRTRAARALLGTLLISCSLTKIAFAVPTAEQDRLAKLTLAEAAAEIRSGKVTSTQLTEASLARIETYDPKLDAFITVMKSQALAQAKALDAETKAGKSRGPLHGVPIALKDNVDTANARTTGGSALFAERLPAEDAPIVTRMVAAGAVIIGKTNLQEFAMGGGESSYFGPARNPWNLAHNTGGSSSGSGAAISAYLAYGAIGTDTGGSIRMPASFSGIVGIKPTYGLVPIRGIIPLRVSMDHAGPMTRTVEDAAIMLNVLAGYDKLDITSVENAPKEDYVAALKQPVKDLKLGLPVGYFDYLDPEVKEAFYKAVEVLNGLTSGSKEMYLPAAPRPLNGAAETLAWHEDYVKSSAGSYMYPQRRRLEALAKDGGGTAVDYVKGMWEVQLLRRTIGDHFEKAGVDLVIVPTHRILPPKIDDLLTKAYSSNPTDPSITSNCWPFNLFGLPSISIPCGFSKDGLPIGLMISGPRFSDGKVLALANAYEKATEWHKRQPPLTPDTTKPAVKKPL</sequence>
<reference evidence="5 6" key="1">
    <citation type="submission" date="2017-09" db="EMBL/GenBank/DDBJ databases">
        <title>Complete genome sequence of Verrucomicrobial strain HZ-65, isolated from freshwater.</title>
        <authorList>
            <person name="Choi A."/>
        </authorList>
    </citation>
    <scope>NUCLEOTIDE SEQUENCE [LARGE SCALE GENOMIC DNA]</scope>
    <source>
        <strain evidence="5 6">HZ-65</strain>
    </source>
</reference>
<dbReference type="KEGG" id="vbh:CMV30_12755"/>
<feature type="signal peptide" evidence="3">
    <location>
        <begin position="1"/>
        <end position="35"/>
    </location>
</feature>
<dbReference type="EMBL" id="CP023344">
    <property type="protein sequence ID" value="ATC64763.1"/>
    <property type="molecule type" value="Genomic_DNA"/>
</dbReference>
<comment type="similarity">
    <text evidence="1">Belongs to the amidase family.</text>
</comment>
<evidence type="ECO:0000259" key="4">
    <source>
        <dbReference type="Pfam" id="PF01425"/>
    </source>
</evidence>
<dbReference type="PANTHER" id="PTHR11895">
    <property type="entry name" value="TRANSAMIDASE"/>
    <property type="match status" value="1"/>
</dbReference>
<dbReference type="InterPro" id="IPR036928">
    <property type="entry name" value="AS_sf"/>
</dbReference>
<dbReference type="OrthoDB" id="9811471at2"/>
<evidence type="ECO:0000256" key="2">
    <source>
        <dbReference type="SAM" id="MobiDB-lite"/>
    </source>
</evidence>
<dbReference type="GO" id="GO:0016740">
    <property type="term" value="F:transferase activity"/>
    <property type="evidence" value="ECO:0007669"/>
    <property type="project" value="UniProtKB-KW"/>
</dbReference>
<evidence type="ECO:0000313" key="5">
    <source>
        <dbReference type="EMBL" id="ATC64763.1"/>
    </source>
</evidence>
<dbReference type="PANTHER" id="PTHR11895:SF7">
    <property type="entry name" value="GLUTAMYL-TRNA(GLN) AMIDOTRANSFERASE SUBUNIT A, MITOCHONDRIAL"/>
    <property type="match status" value="1"/>
</dbReference>
<dbReference type="SUPFAM" id="SSF75304">
    <property type="entry name" value="Amidase signature (AS) enzymes"/>
    <property type="match status" value="1"/>
</dbReference>
<evidence type="ECO:0000313" key="6">
    <source>
        <dbReference type="Proteomes" id="UP000217265"/>
    </source>
</evidence>
<evidence type="ECO:0000256" key="1">
    <source>
        <dbReference type="ARBA" id="ARBA00009199"/>
    </source>
</evidence>